<dbReference type="EMBL" id="FRBU01000009">
    <property type="protein sequence ID" value="SHL56728.1"/>
    <property type="molecule type" value="Genomic_DNA"/>
</dbReference>
<dbReference type="AlphaFoldDB" id="A0A1M7BNV1"/>
<sequence>MSHLDIAFSIDLKKIEENYKQELEYTVGRSIIFKHYLQNYRSLHKS</sequence>
<proteinExistence type="predicted"/>
<evidence type="ECO:0000313" key="1">
    <source>
        <dbReference type="EMBL" id="SHL56728.1"/>
    </source>
</evidence>
<evidence type="ECO:0000313" key="2">
    <source>
        <dbReference type="Proteomes" id="UP000184260"/>
    </source>
</evidence>
<name>A0A1M7BNV1_9FLAO</name>
<gene>
    <name evidence="1" type="ORF">SAMN05443669_100988</name>
</gene>
<keyword evidence="2" id="KW-1185">Reference proteome</keyword>
<reference evidence="2" key="1">
    <citation type="submission" date="2016-11" db="EMBL/GenBank/DDBJ databases">
        <authorList>
            <person name="Varghese N."/>
            <person name="Submissions S."/>
        </authorList>
    </citation>
    <scope>NUCLEOTIDE SEQUENCE [LARGE SCALE GENOMIC DNA]</scope>
    <source>
        <strain evidence="2">DSM 3661</strain>
    </source>
</reference>
<accession>A0A1M7BNV1</accession>
<protein>
    <submittedName>
        <fullName evidence="1">Uncharacterized protein</fullName>
    </submittedName>
</protein>
<dbReference type="STRING" id="69322.SAMN05443669_100988"/>
<dbReference type="Proteomes" id="UP000184260">
    <property type="component" value="Unassembled WGS sequence"/>
</dbReference>
<organism evidence="1 2">
    <name type="scientific">Flavobacterium xanthum</name>
    <dbReference type="NCBI Taxonomy" id="69322"/>
    <lineage>
        <taxon>Bacteria</taxon>
        <taxon>Pseudomonadati</taxon>
        <taxon>Bacteroidota</taxon>
        <taxon>Flavobacteriia</taxon>
        <taxon>Flavobacteriales</taxon>
        <taxon>Flavobacteriaceae</taxon>
        <taxon>Flavobacterium</taxon>
    </lineage>
</organism>